<dbReference type="PANTHER" id="PTHR33546:SF1">
    <property type="entry name" value="LARGE, MULTIFUNCTIONAL SECRETED PROTEIN"/>
    <property type="match status" value="1"/>
</dbReference>
<evidence type="ECO:0000313" key="2">
    <source>
        <dbReference type="EMBL" id="XCH26709.1"/>
    </source>
</evidence>
<dbReference type="RefSeq" id="WP_353721992.1">
    <property type="nucleotide sequence ID" value="NZ_CP159289.1"/>
</dbReference>
<dbReference type="InterPro" id="IPR055557">
    <property type="entry name" value="DUF7133"/>
</dbReference>
<organism evidence="2">
    <name type="scientific">Dyadobacter sp. 676</name>
    <dbReference type="NCBI Taxonomy" id="3088362"/>
    <lineage>
        <taxon>Bacteria</taxon>
        <taxon>Pseudomonadati</taxon>
        <taxon>Bacteroidota</taxon>
        <taxon>Cytophagia</taxon>
        <taxon>Cytophagales</taxon>
        <taxon>Spirosomataceae</taxon>
        <taxon>Dyadobacter</taxon>
    </lineage>
</organism>
<dbReference type="NCBIfam" id="TIGR02604">
    <property type="entry name" value="Piru_Ver_Nterm"/>
    <property type="match status" value="1"/>
</dbReference>
<reference evidence="2" key="1">
    <citation type="submission" date="2024-06" db="EMBL/GenBank/DDBJ databases">
        <title>Sequencing and assembly of the genome of Dyadobacter sp. strain 676, a symbiont of Cyamopsis tetragonoloba.</title>
        <authorList>
            <person name="Guro P."/>
            <person name="Sazanova A."/>
            <person name="Kuznetsova I."/>
            <person name="Belimov A."/>
            <person name="Safronova V."/>
        </authorList>
    </citation>
    <scope>NUCLEOTIDE SEQUENCE</scope>
    <source>
        <strain evidence="2">676</strain>
    </source>
</reference>
<dbReference type="Gene3D" id="2.120.10.30">
    <property type="entry name" value="TolB, C-terminal domain"/>
    <property type="match status" value="1"/>
</dbReference>
<dbReference type="InterPro" id="IPR013428">
    <property type="entry name" value="Membrane-bound_put_N"/>
</dbReference>
<protein>
    <submittedName>
        <fullName evidence="2">PVC-type heme-binding CxxCH protein</fullName>
    </submittedName>
</protein>
<dbReference type="InterPro" id="IPR011042">
    <property type="entry name" value="6-blade_b-propeller_TolB-like"/>
</dbReference>
<dbReference type="Pfam" id="PF23500">
    <property type="entry name" value="DUF7133"/>
    <property type="match status" value="1"/>
</dbReference>
<gene>
    <name evidence="2" type="ORF">ABV298_10055</name>
</gene>
<dbReference type="EMBL" id="CP159289">
    <property type="protein sequence ID" value="XCH26709.1"/>
    <property type="molecule type" value="Genomic_DNA"/>
</dbReference>
<accession>A0AAU8FT99</accession>
<proteinExistence type="predicted"/>
<sequence>MPPFRITFRIGLSLLTASLLFPSQSCKPPKKSGPNVSAANVPRQTGTDIYAEHIRTAGFKTPEEERLSFILPEGFEVTLFASEPDITKPMNMEFDDRGRLWVTQSSEYPMAAGEGDGKDRITILEDKNGDGRADTFTHFDDNLNIPIGIMPVADGAIAYSIPNLYHFKDIDNDGKADSREILLGGFGHKDTHGMVNNLVRGYDGWLHACHGFSNVSAVAGTDGDSVRMNSGNTFRVKMDGSHVEQTTFGRVNPFGYAYDERGYLYSVDCHTKPITQLIFGGEYPHFGKKGARRAWVRTCYDDL</sequence>
<name>A0AAU8FT99_9BACT</name>
<dbReference type="SUPFAM" id="SSF50952">
    <property type="entry name" value="Soluble quinoprotein glucose dehydrogenase"/>
    <property type="match status" value="1"/>
</dbReference>
<dbReference type="PANTHER" id="PTHR33546">
    <property type="entry name" value="LARGE, MULTIFUNCTIONAL SECRETED PROTEIN-RELATED"/>
    <property type="match status" value="1"/>
</dbReference>
<dbReference type="AlphaFoldDB" id="A0AAU8FT99"/>
<evidence type="ECO:0000259" key="1">
    <source>
        <dbReference type="Pfam" id="PF23500"/>
    </source>
</evidence>
<dbReference type="InterPro" id="IPR011041">
    <property type="entry name" value="Quinoprot_gluc/sorb_DH_b-prop"/>
</dbReference>
<feature type="domain" description="DUF7133" evidence="1">
    <location>
        <begin position="62"/>
        <end position="272"/>
    </location>
</feature>